<dbReference type="InterPro" id="IPR037171">
    <property type="entry name" value="NagB/RpiA_transferase-like"/>
</dbReference>
<dbReference type="GO" id="GO:0019262">
    <property type="term" value="P:N-acetylneuraminate catabolic process"/>
    <property type="evidence" value="ECO:0007669"/>
    <property type="project" value="TreeGrafter"/>
</dbReference>
<evidence type="ECO:0000256" key="1">
    <source>
        <dbReference type="ARBA" id="ARBA00023277"/>
    </source>
</evidence>
<evidence type="ECO:0000259" key="2">
    <source>
        <dbReference type="Pfam" id="PF01182"/>
    </source>
</evidence>
<dbReference type="GO" id="GO:0042802">
    <property type="term" value="F:identical protein binding"/>
    <property type="evidence" value="ECO:0007669"/>
    <property type="project" value="TreeGrafter"/>
</dbReference>
<organism evidence="3 4">
    <name type="scientific">Phytoactinopolyspora halophila</name>
    <dbReference type="NCBI Taxonomy" id="1981511"/>
    <lineage>
        <taxon>Bacteria</taxon>
        <taxon>Bacillati</taxon>
        <taxon>Actinomycetota</taxon>
        <taxon>Actinomycetes</taxon>
        <taxon>Jiangellales</taxon>
        <taxon>Jiangellaceae</taxon>
        <taxon>Phytoactinopolyspora</taxon>
    </lineage>
</organism>
<evidence type="ECO:0000313" key="4">
    <source>
        <dbReference type="Proteomes" id="UP000250462"/>
    </source>
</evidence>
<dbReference type="AlphaFoldDB" id="A0A329QCJ4"/>
<comment type="caution">
    <text evidence="3">The sequence shown here is derived from an EMBL/GenBank/DDBJ whole genome shotgun (WGS) entry which is preliminary data.</text>
</comment>
<gene>
    <name evidence="3" type="ORF">DPM12_19710</name>
</gene>
<name>A0A329QCJ4_9ACTN</name>
<keyword evidence="1" id="KW-0119">Carbohydrate metabolism</keyword>
<protein>
    <submittedName>
        <fullName evidence="3">Glucosamine-6-phosphate deaminase</fullName>
    </submittedName>
</protein>
<proteinExistence type="predicted"/>
<feature type="domain" description="Glucosamine/galactosamine-6-phosphate isomerase" evidence="2">
    <location>
        <begin position="17"/>
        <end position="237"/>
    </location>
</feature>
<dbReference type="GO" id="GO:0005975">
    <property type="term" value="P:carbohydrate metabolic process"/>
    <property type="evidence" value="ECO:0007669"/>
    <property type="project" value="InterPro"/>
</dbReference>
<dbReference type="OrthoDB" id="9791139at2"/>
<dbReference type="EMBL" id="QMIG01000031">
    <property type="protein sequence ID" value="RAW10024.1"/>
    <property type="molecule type" value="Genomic_DNA"/>
</dbReference>
<dbReference type="GO" id="GO:0005737">
    <property type="term" value="C:cytoplasm"/>
    <property type="evidence" value="ECO:0007669"/>
    <property type="project" value="TreeGrafter"/>
</dbReference>
<dbReference type="GO" id="GO:0006043">
    <property type="term" value="P:glucosamine catabolic process"/>
    <property type="evidence" value="ECO:0007669"/>
    <property type="project" value="TreeGrafter"/>
</dbReference>
<evidence type="ECO:0000313" key="3">
    <source>
        <dbReference type="EMBL" id="RAW10024.1"/>
    </source>
</evidence>
<dbReference type="Gene3D" id="3.40.50.1360">
    <property type="match status" value="1"/>
</dbReference>
<accession>A0A329QCJ4</accession>
<dbReference type="GO" id="GO:0004342">
    <property type="term" value="F:glucosamine-6-phosphate deaminase activity"/>
    <property type="evidence" value="ECO:0007669"/>
    <property type="project" value="InterPro"/>
</dbReference>
<dbReference type="SUPFAM" id="SSF100950">
    <property type="entry name" value="NagB/RpiA/CoA transferase-like"/>
    <property type="match status" value="1"/>
</dbReference>
<dbReference type="InterPro" id="IPR006148">
    <property type="entry name" value="Glc/Gal-6P_isomerase"/>
</dbReference>
<sequence length="253" mass="26411">MPPGLAEGVSLRVGDGADDVGRAAAAEASRAIRDTIGTRGRARVIFASAPSQESMLAALVADPDIDWSRVDAFHMDEYVGLHESDPRSFGQWIEDRLPASALGSLERIRPGTDAAREAARYAALISAAPVDLTCMGIGVNGHIAFNEPGDTRFDDPERVRVVTLDPASRQQQVDEALFDHIDEVPATAVTLTVPALLAARSVVVTVVGQPKSGAVASALTGPLDPSCPASAIRMHAHATVHADVAAASDIPAQ</sequence>
<dbReference type="PANTHER" id="PTHR11280:SF6">
    <property type="entry name" value="GLUCOSAMINE-6-PHOSPHATE ISOMERASE NAGB"/>
    <property type="match status" value="1"/>
</dbReference>
<dbReference type="PANTHER" id="PTHR11280">
    <property type="entry name" value="GLUCOSAMINE-6-PHOSPHATE ISOMERASE"/>
    <property type="match status" value="1"/>
</dbReference>
<dbReference type="Proteomes" id="UP000250462">
    <property type="component" value="Unassembled WGS sequence"/>
</dbReference>
<dbReference type="Pfam" id="PF01182">
    <property type="entry name" value="Glucosamine_iso"/>
    <property type="match status" value="1"/>
</dbReference>
<dbReference type="GO" id="GO:0006046">
    <property type="term" value="P:N-acetylglucosamine catabolic process"/>
    <property type="evidence" value="ECO:0007669"/>
    <property type="project" value="TreeGrafter"/>
</dbReference>
<reference evidence="3 4" key="1">
    <citation type="submission" date="2018-06" db="EMBL/GenBank/DDBJ databases">
        <title>Phytoactinopolyspora halophila sp. nov., a novel halophilic actinomycete isolated from a saline soil in China.</title>
        <authorList>
            <person name="Tang S.-K."/>
        </authorList>
    </citation>
    <scope>NUCLEOTIDE SEQUENCE [LARGE SCALE GENOMIC DNA]</scope>
    <source>
        <strain evidence="3 4">YIM 96934</strain>
    </source>
</reference>
<keyword evidence="4" id="KW-1185">Reference proteome</keyword>
<dbReference type="InterPro" id="IPR004547">
    <property type="entry name" value="Glucosamine6P_isomerase"/>
</dbReference>